<proteinExistence type="predicted"/>
<evidence type="ECO:0000313" key="2">
    <source>
        <dbReference type="Proteomes" id="UP000613743"/>
    </source>
</evidence>
<name>A0A917JPX2_9GAMM</name>
<comment type="caution">
    <text evidence="1">The sequence shown here is derived from an EMBL/GenBank/DDBJ whole genome shotgun (WGS) entry which is preliminary data.</text>
</comment>
<reference evidence="1" key="1">
    <citation type="journal article" date="2014" name="Int. J. Syst. Evol. Microbiol.">
        <title>Complete genome sequence of Corynebacterium casei LMG S-19264T (=DSM 44701T), isolated from a smear-ripened cheese.</title>
        <authorList>
            <consortium name="US DOE Joint Genome Institute (JGI-PGF)"/>
            <person name="Walter F."/>
            <person name="Albersmeier A."/>
            <person name="Kalinowski J."/>
            <person name="Ruckert C."/>
        </authorList>
    </citation>
    <scope>NUCLEOTIDE SEQUENCE</scope>
    <source>
        <strain evidence="1">JCM 30804</strain>
    </source>
</reference>
<accession>A0A917JPX2</accession>
<evidence type="ECO:0000313" key="1">
    <source>
        <dbReference type="EMBL" id="GGI80607.1"/>
    </source>
</evidence>
<sequence>MNPLNTIKSVQFDADNKSLQVRAAIEFDHFDAFALPLVQALDCQVLEQQWGADRHQWRLDFESCVVWLNYEFYGDVCWLAVEREQDIEVLSFLQTLLLPFVKQEGELG</sequence>
<dbReference type="RefSeq" id="WP_188919896.1">
    <property type="nucleotide sequence ID" value="NZ_BMPZ01000003.1"/>
</dbReference>
<protein>
    <submittedName>
        <fullName evidence="1">DUF3630 domain-containing protein</fullName>
    </submittedName>
</protein>
<dbReference type="Proteomes" id="UP000613743">
    <property type="component" value="Unassembled WGS sequence"/>
</dbReference>
<reference evidence="1" key="2">
    <citation type="submission" date="2020-09" db="EMBL/GenBank/DDBJ databases">
        <authorList>
            <person name="Sun Q."/>
            <person name="Ohkuma M."/>
        </authorList>
    </citation>
    <scope>NUCLEOTIDE SEQUENCE</scope>
    <source>
        <strain evidence="1">JCM 30804</strain>
    </source>
</reference>
<dbReference type="InterPro" id="IPR022080">
    <property type="entry name" value="DUF3630"/>
</dbReference>
<organism evidence="1 2">
    <name type="scientific">Shewanella gelidii</name>
    <dbReference type="NCBI Taxonomy" id="1642821"/>
    <lineage>
        <taxon>Bacteria</taxon>
        <taxon>Pseudomonadati</taxon>
        <taxon>Pseudomonadota</taxon>
        <taxon>Gammaproteobacteria</taxon>
        <taxon>Alteromonadales</taxon>
        <taxon>Shewanellaceae</taxon>
        <taxon>Shewanella</taxon>
    </lineage>
</organism>
<dbReference type="Pfam" id="PF12305">
    <property type="entry name" value="DUF3630"/>
    <property type="match status" value="1"/>
</dbReference>
<gene>
    <name evidence="1" type="ORF">GCM10009332_17430</name>
</gene>
<dbReference type="EMBL" id="BMPZ01000003">
    <property type="protein sequence ID" value="GGI80607.1"/>
    <property type="molecule type" value="Genomic_DNA"/>
</dbReference>
<dbReference type="AlphaFoldDB" id="A0A917JPX2"/>
<keyword evidence="2" id="KW-1185">Reference proteome</keyword>